<dbReference type="KEGG" id="mah:MEALZ_0366"/>
<reference evidence="2" key="1">
    <citation type="journal article" date="2012" name="J. Bacteriol.">
        <title>Genome sequence of the haloalkaliphilic methanotrophic bacterium Methylomicrobium alcaliphilum 20Z.</title>
        <authorList>
            <person name="Vuilleumier S."/>
            <person name="Khmelenina V.N."/>
            <person name="Bringel F."/>
            <person name="Reshetnikov A.S."/>
            <person name="Lajus A."/>
            <person name="Mangenot S."/>
            <person name="Rouy Z."/>
            <person name="Op den Camp H.J."/>
            <person name="Jetten M.S."/>
            <person name="Dispirito A.A."/>
            <person name="Dunfield P."/>
            <person name="Klotz M.G."/>
            <person name="Semrau J.D."/>
            <person name="Stein L.Y."/>
            <person name="Barbe V."/>
            <person name="Medigue C."/>
            <person name="Trotsenko Y.A."/>
            <person name="Kalyuzhnaya M.G."/>
        </authorList>
    </citation>
    <scope>NUCLEOTIDE SEQUENCE [LARGE SCALE GENOMIC DNA]</scope>
    <source>
        <strain evidence="2">DSM 19304 / NCIMB 14124 / VKM B-2133 / 20Z</strain>
    </source>
</reference>
<sequence length="47" mass="5757">MHSNSFEMTASIDIDRYLIYRRLESFYFNLTHAEARQFKLYPINCHI</sequence>
<proteinExistence type="predicted"/>
<dbReference type="EMBL" id="FO082060">
    <property type="protein sequence ID" value="CCE22066.1"/>
    <property type="molecule type" value="Genomic_DNA"/>
</dbReference>
<organism evidence="1 2">
    <name type="scientific">Methylotuvimicrobium alcaliphilum (strain DSM 19304 / NCIMB 14124 / VKM B-2133 / 20Z)</name>
    <name type="common">Methylomicrobium alcaliphilum</name>
    <dbReference type="NCBI Taxonomy" id="1091494"/>
    <lineage>
        <taxon>Bacteria</taxon>
        <taxon>Pseudomonadati</taxon>
        <taxon>Pseudomonadota</taxon>
        <taxon>Gammaproteobacteria</taxon>
        <taxon>Methylococcales</taxon>
        <taxon>Methylococcaceae</taxon>
        <taxon>Methylotuvimicrobium</taxon>
    </lineage>
</organism>
<keyword evidence="2" id="KW-1185">Reference proteome</keyword>
<dbReference type="AlphaFoldDB" id="G4SXL1"/>
<dbReference type="Proteomes" id="UP000008315">
    <property type="component" value="Chromosome"/>
</dbReference>
<accession>G4SXL1</accession>
<evidence type="ECO:0000313" key="1">
    <source>
        <dbReference type="EMBL" id="CCE22066.1"/>
    </source>
</evidence>
<protein>
    <submittedName>
        <fullName evidence="1">Uncharacterized protein</fullName>
    </submittedName>
</protein>
<name>G4SXL1_META2</name>
<gene>
    <name evidence="1" type="ordered locus">MEALZ_0366</name>
</gene>
<dbReference type="HOGENOM" id="CLU_3170083_0_0_6"/>
<evidence type="ECO:0000313" key="2">
    <source>
        <dbReference type="Proteomes" id="UP000008315"/>
    </source>
</evidence>